<evidence type="ECO:0000313" key="2">
    <source>
        <dbReference type="Proteomes" id="UP000032142"/>
    </source>
</evidence>
<evidence type="ECO:0000313" key="1">
    <source>
        <dbReference type="EMBL" id="KHG27188.1"/>
    </source>
</evidence>
<protein>
    <submittedName>
        <fullName evidence="1">Uncharacterized protein</fullName>
    </submittedName>
</protein>
<dbReference type="EMBL" id="KN440217">
    <property type="protein sequence ID" value="KHG27188.1"/>
    <property type="molecule type" value="Genomic_DNA"/>
</dbReference>
<accession>A0A0B0PL63</accession>
<name>A0A0B0PL63_GOSAR</name>
<proteinExistence type="predicted"/>
<sequence>MLRSCQRDTAM</sequence>
<gene>
    <name evidence="1" type="ORF">F383_34179</name>
</gene>
<organism evidence="1 2">
    <name type="scientific">Gossypium arboreum</name>
    <name type="common">Tree cotton</name>
    <name type="synonym">Gossypium nanking</name>
    <dbReference type="NCBI Taxonomy" id="29729"/>
    <lineage>
        <taxon>Eukaryota</taxon>
        <taxon>Viridiplantae</taxon>
        <taxon>Streptophyta</taxon>
        <taxon>Embryophyta</taxon>
        <taxon>Tracheophyta</taxon>
        <taxon>Spermatophyta</taxon>
        <taxon>Magnoliopsida</taxon>
        <taxon>eudicotyledons</taxon>
        <taxon>Gunneridae</taxon>
        <taxon>Pentapetalae</taxon>
        <taxon>rosids</taxon>
        <taxon>malvids</taxon>
        <taxon>Malvales</taxon>
        <taxon>Malvaceae</taxon>
        <taxon>Malvoideae</taxon>
        <taxon>Gossypium</taxon>
    </lineage>
</organism>
<keyword evidence="2" id="KW-1185">Reference proteome</keyword>
<dbReference type="Proteomes" id="UP000032142">
    <property type="component" value="Unassembled WGS sequence"/>
</dbReference>
<reference evidence="2" key="1">
    <citation type="submission" date="2014-09" db="EMBL/GenBank/DDBJ databases">
        <authorList>
            <person name="Mudge J."/>
            <person name="Ramaraj T."/>
            <person name="Lindquist I.E."/>
            <person name="Bharti A.K."/>
            <person name="Sundararajan A."/>
            <person name="Cameron C.T."/>
            <person name="Woodward J.E."/>
            <person name="May G.D."/>
            <person name="Brubaker C."/>
            <person name="Broadhvest J."/>
            <person name="Wilkins T.A."/>
        </authorList>
    </citation>
    <scope>NUCLEOTIDE SEQUENCE</scope>
    <source>
        <strain evidence="2">cv. AKA8401</strain>
    </source>
</reference>